<dbReference type="Proteomes" id="UP000053372">
    <property type="component" value="Unassembled WGS sequence"/>
</dbReference>
<evidence type="ECO:0000313" key="2">
    <source>
        <dbReference type="EMBL" id="KST63724.1"/>
    </source>
</evidence>
<dbReference type="EMBL" id="LMTZ01000133">
    <property type="protein sequence ID" value="KST63724.1"/>
    <property type="molecule type" value="Genomic_DNA"/>
</dbReference>
<accession>A0A0V7ZX73</accession>
<dbReference type="EMBL" id="LMTZ01000032">
    <property type="protein sequence ID" value="KST69212.1"/>
    <property type="molecule type" value="Genomic_DNA"/>
</dbReference>
<keyword evidence="1" id="KW-0472">Membrane</keyword>
<evidence type="ECO:0000313" key="3">
    <source>
        <dbReference type="EMBL" id="KST69212.1"/>
    </source>
</evidence>
<keyword evidence="1" id="KW-1133">Transmembrane helix</keyword>
<reference evidence="3 4" key="1">
    <citation type="journal article" date="2015" name="Genome Announc.">
        <title>Draft Genome of the Euendolithic (true boring) Cyanobacterium Mastigocoleus testarum strain BC008.</title>
        <authorList>
            <person name="Guida B.S."/>
            <person name="Garcia-Pichel F."/>
        </authorList>
    </citation>
    <scope>NUCLEOTIDE SEQUENCE [LARGE SCALE GENOMIC DNA]</scope>
    <source>
        <strain evidence="3 4">BC008</strain>
    </source>
</reference>
<gene>
    <name evidence="3" type="ORF">BC008_03210</name>
    <name evidence="2" type="ORF">BC008_14800</name>
</gene>
<evidence type="ECO:0000313" key="4">
    <source>
        <dbReference type="Proteomes" id="UP000053372"/>
    </source>
</evidence>
<proteinExistence type="predicted"/>
<evidence type="ECO:0000256" key="1">
    <source>
        <dbReference type="SAM" id="Phobius"/>
    </source>
</evidence>
<organism evidence="3 4">
    <name type="scientific">Mastigocoleus testarum BC008</name>
    <dbReference type="NCBI Taxonomy" id="371196"/>
    <lineage>
        <taxon>Bacteria</taxon>
        <taxon>Bacillati</taxon>
        <taxon>Cyanobacteriota</taxon>
        <taxon>Cyanophyceae</taxon>
        <taxon>Nostocales</taxon>
        <taxon>Hapalosiphonaceae</taxon>
        <taxon>Mastigocoleus</taxon>
    </lineage>
</organism>
<keyword evidence="4" id="KW-1185">Reference proteome</keyword>
<dbReference type="AlphaFoldDB" id="A0A0V7ZX73"/>
<feature type="transmembrane region" description="Helical" evidence="1">
    <location>
        <begin position="20"/>
        <end position="39"/>
    </location>
</feature>
<keyword evidence="1" id="KW-0812">Transmembrane</keyword>
<name>A0A0V7ZX73_9CYAN</name>
<sequence>MFDLNTIAEFSRNNCIGICSFLVPANLLSTSLTIGLSALRRSSAQVWQSAAFASFWALVMVFHVYTWFMVGVVMLPTFILMWLAVTCWICNLGAILFSKSHSPLPDS</sequence>
<dbReference type="RefSeq" id="WP_058183355.1">
    <property type="nucleotide sequence ID" value="NZ_LMTZ01000032.1"/>
</dbReference>
<feature type="transmembrane region" description="Helical" evidence="1">
    <location>
        <begin position="79"/>
        <end position="97"/>
    </location>
</feature>
<protein>
    <submittedName>
        <fullName evidence="3">Uncharacterized protein</fullName>
    </submittedName>
</protein>
<feature type="transmembrane region" description="Helical" evidence="1">
    <location>
        <begin position="51"/>
        <end position="73"/>
    </location>
</feature>
<comment type="caution">
    <text evidence="3">The sequence shown here is derived from an EMBL/GenBank/DDBJ whole genome shotgun (WGS) entry which is preliminary data.</text>
</comment>
<dbReference type="OrthoDB" id="514266at2"/>